<dbReference type="Proteomes" id="UP001549112">
    <property type="component" value="Unassembled WGS sequence"/>
</dbReference>
<proteinExistence type="predicted"/>
<dbReference type="EMBL" id="JBEPLT010000016">
    <property type="protein sequence ID" value="MET3560662.1"/>
    <property type="molecule type" value="Genomic_DNA"/>
</dbReference>
<name>A0ABV2FQ21_9HYPH</name>
<sequence>MPKKHLKTTSGLVAEIIILPHIVKALTHYMRMAYTGLVGCGYAIKYPFGGKHNDGLVAVFLSTRHSLIECH</sequence>
<dbReference type="RefSeq" id="WP_354187220.1">
    <property type="nucleotide sequence ID" value="NZ_JBEPLT010000016.1"/>
</dbReference>
<gene>
    <name evidence="1" type="ORF">ABID39_001370</name>
</gene>
<reference evidence="1 2" key="1">
    <citation type="submission" date="2024-06" db="EMBL/GenBank/DDBJ databases">
        <title>Genomic Encyclopedia of Type Strains, Phase IV (KMG-IV): sequencing the most valuable type-strain genomes for metagenomic binning, comparative biology and taxonomic classification.</title>
        <authorList>
            <person name="Goeker M."/>
        </authorList>
    </citation>
    <scope>NUCLEOTIDE SEQUENCE [LARGE SCALE GENOMIC DNA]</scope>
    <source>
        <strain evidence="1 2">DSM 23650</strain>
    </source>
</reference>
<organism evidence="1 2">
    <name type="scientific">Bartonella japonica</name>
    <dbReference type="NCBI Taxonomy" id="357761"/>
    <lineage>
        <taxon>Bacteria</taxon>
        <taxon>Pseudomonadati</taxon>
        <taxon>Pseudomonadota</taxon>
        <taxon>Alphaproteobacteria</taxon>
        <taxon>Hyphomicrobiales</taxon>
        <taxon>Bartonellaceae</taxon>
        <taxon>Bartonella</taxon>
    </lineage>
</organism>
<evidence type="ECO:0000313" key="1">
    <source>
        <dbReference type="EMBL" id="MET3560662.1"/>
    </source>
</evidence>
<comment type="caution">
    <text evidence="1">The sequence shown here is derived from an EMBL/GenBank/DDBJ whole genome shotgun (WGS) entry which is preliminary data.</text>
</comment>
<protein>
    <submittedName>
        <fullName evidence="1">Uncharacterized protein</fullName>
    </submittedName>
</protein>
<accession>A0ABV2FQ21</accession>
<evidence type="ECO:0000313" key="2">
    <source>
        <dbReference type="Proteomes" id="UP001549112"/>
    </source>
</evidence>
<keyword evidence="2" id="KW-1185">Reference proteome</keyword>